<dbReference type="GeneID" id="77476261"/>
<accession>A0ABQ6VB37</accession>
<sequence length="153" mass="15955">MTEAAFRPIGPGALRRSAALRGKLLTRALIRLRACEPAVALAAAVTGCAMSSLPIAETVGKSLEEVSEHVGDTTTLLTQDVSPRVGLEATYQQGGDDTAWIVVASCADDAVVDSATMAEVAVIPKRAYTAEVRSEIADDDFADAVSCDGLSFR</sequence>
<comment type="caution">
    <text evidence="1">The sequence shown here is derived from an EMBL/GenBank/DDBJ whole genome shotgun (WGS) entry which is preliminary data.</text>
</comment>
<keyword evidence="2" id="KW-1185">Reference proteome</keyword>
<reference evidence="2" key="1">
    <citation type="submission" date="2019-09" db="EMBL/GenBank/DDBJ databases">
        <title>Whole genome sequencing of Microbacterium maritypicum.</title>
        <authorList>
            <person name="Lenchi N."/>
        </authorList>
    </citation>
    <scope>NUCLEOTIDE SEQUENCE [LARGE SCALE GENOMIC DNA]</scope>
    <source>
        <strain evidence="2">G1</strain>
    </source>
</reference>
<gene>
    <name evidence="1" type="ORF">F6A08_07350</name>
</gene>
<dbReference type="EMBL" id="WAAO01000001">
    <property type="protein sequence ID" value="KAB1867575.1"/>
    <property type="molecule type" value="Genomic_DNA"/>
</dbReference>
<dbReference type="Proteomes" id="UP000478836">
    <property type="component" value="Unassembled WGS sequence"/>
</dbReference>
<organism evidence="1 2">
    <name type="scientific">Microbacterium algeriense</name>
    <dbReference type="NCBI Taxonomy" id="2615184"/>
    <lineage>
        <taxon>Bacteria</taxon>
        <taxon>Bacillati</taxon>
        <taxon>Actinomycetota</taxon>
        <taxon>Actinomycetes</taxon>
        <taxon>Micrococcales</taxon>
        <taxon>Microbacteriaceae</taxon>
        <taxon>Microbacterium</taxon>
    </lineage>
</organism>
<evidence type="ECO:0000313" key="2">
    <source>
        <dbReference type="Proteomes" id="UP000478836"/>
    </source>
</evidence>
<protein>
    <submittedName>
        <fullName evidence="1">Uncharacterized protein</fullName>
    </submittedName>
</protein>
<evidence type="ECO:0000313" key="1">
    <source>
        <dbReference type="EMBL" id="KAB1867575.1"/>
    </source>
</evidence>
<name>A0ABQ6VB37_9MICO</name>
<proteinExistence type="predicted"/>
<dbReference type="RefSeq" id="WP_151459033.1">
    <property type="nucleotide sequence ID" value="NZ_WAAO01000001.1"/>
</dbReference>